<feature type="region of interest" description="Disordered" evidence="4">
    <location>
        <begin position="34"/>
        <end position="59"/>
    </location>
</feature>
<dbReference type="GO" id="GO:0003676">
    <property type="term" value="F:nucleic acid binding"/>
    <property type="evidence" value="ECO:0007669"/>
    <property type="project" value="InterPro"/>
</dbReference>
<comment type="similarity">
    <text evidence="1">Belongs to the GPATCH11 family.</text>
</comment>
<dbReference type="OrthoDB" id="786951at2759"/>
<dbReference type="SMART" id="SM01173">
    <property type="entry name" value="DUF4187"/>
    <property type="match status" value="1"/>
</dbReference>
<organism evidence="6 7">
    <name type="scientific">Brassicogethes aeneus</name>
    <name type="common">Rape pollen beetle</name>
    <name type="synonym">Meligethes aeneus</name>
    <dbReference type="NCBI Taxonomy" id="1431903"/>
    <lineage>
        <taxon>Eukaryota</taxon>
        <taxon>Metazoa</taxon>
        <taxon>Ecdysozoa</taxon>
        <taxon>Arthropoda</taxon>
        <taxon>Hexapoda</taxon>
        <taxon>Insecta</taxon>
        <taxon>Pterygota</taxon>
        <taxon>Neoptera</taxon>
        <taxon>Endopterygota</taxon>
        <taxon>Coleoptera</taxon>
        <taxon>Polyphaga</taxon>
        <taxon>Cucujiformia</taxon>
        <taxon>Nitidulidae</taxon>
        <taxon>Meligethinae</taxon>
        <taxon>Brassicogethes</taxon>
    </lineage>
</organism>
<evidence type="ECO:0000256" key="1">
    <source>
        <dbReference type="ARBA" id="ARBA00007140"/>
    </source>
</evidence>
<evidence type="ECO:0000313" key="7">
    <source>
        <dbReference type="Proteomes" id="UP001154078"/>
    </source>
</evidence>
<dbReference type="AlphaFoldDB" id="A0A9P0BF06"/>
<dbReference type="InterPro" id="IPR039249">
    <property type="entry name" value="GPATCH11"/>
</dbReference>
<sequence length="265" mass="31303">MSDSEDDYMSFKVLVDCQEDVRPSLLFNREKRKHELFKKKQDPVPQKRQKSFHELERENRDRGLNTAISTENKGFKLLEKMGFKPGDGLGKSKAGLKEPIDIVLRQGTSGVGRESHIKEVQSKRVQHKINRLRTCQNQFRLATKERTALNLLRKDFYKAQRICEELDFRIKLPDPVEEFYWTKETIKKRRKLDKKEADSGTESSDDEFDEEFEQYITEDNLSALIDYIRSKHLYCLYCVITGTDEEDLRENCPGPYRRDHDDELE</sequence>
<protein>
    <recommendedName>
        <fullName evidence="2">G patch domain-containing protein 11</fullName>
    </recommendedName>
    <alternativeName>
        <fullName evidence="3">Coiled-coil domain-containing protein 75</fullName>
    </alternativeName>
</protein>
<feature type="domain" description="G-patch" evidence="5">
    <location>
        <begin position="70"/>
        <end position="116"/>
    </location>
</feature>
<dbReference type="PROSITE" id="PS50174">
    <property type="entry name" value="G_PATCH"/>
    <property type="match status" value="1"/>
</dbReference>
<name>A0A9P0BF06_BRAAE</name>
<dbReference type="Pfam" id="PF01585">
    <property type="entry name" value="G-patch"/>
    <property type="match status" value="1"/>
</dbReference>
<evidence type="ECO:0000259" key="5">
    <source>
        <dbReference type="PROSITE" id="PS50174"/>
    </source>
</evidence>
<dbReference type="InterPro" id="IPR000467">
    <property type="entry name" value="G_patch_dom"/>
</dbReference>
<dbReference type="InterPro" id="IPR025239">
    <property type="entry name" value="DUF4187"/>
</dbReference>
<dbReference type="Proteomes" id="UP001154078">
    <property type="component" value="Chromosome 8"/>
</dbReference>
<evidence type="ECO:0000256" key="4">
    <source>
        <dbReference type="SAM" id="MobiDB-lite"/>
    </source>
</evidence>
<dbReference type="EMBL" id="OV121139">
    <property type="protein sequence ID" value="CAH0562029.1"/>
    <property type="molecule type" value="Genomic_DNA"/>
</dbReference>
<evidence type="ECO:0000313" key="6">
    <source>
        <dbReference type="EMBL" id="CAH0562029.1"/>
    </source>
</evidence>
<evidence type="ECO:0000256" key="2">
    <source>
        <dbReference type="ARBA" id="ARBA00021978"/>
    </source>
</evidence>
<accession>A0A9P0BF06</accession>
<proteinExistence type="inferred from homology"/>
<keyword evidence="7" id="KW-1185">Reference proteome</keyword>
<evidence type="ECO:0000256" key="3">
    <source>
        <dbReference type="ARBA" id="ARBA00030688"/>
    </source>
</evidence>
<gene>
    <name evidence="6" type="ORF">MELIAE_LOCUS11268</name>
</gene>
<dbReference type="PANTHER" id="PTHR21032">
    <property type="entry name" value="G PATCH DOMAIN-CONTAINING PROTEIN 11"/>
    <property type="match status" value="1"/>
</dbReference>
<dbReference type="SMART" id="SM00443">
    <property type="entry name" value="G_patch"/>
    <property type="match status" value="1"/>
</dbReference>
<reference evidence="6" key="1">
    <citation type="submission" date="2021-12" db="EMBL/GenBank/DDBJ databases">
        <authorList>
            <person name="King R."/>
        </authorList>
    </citation>
    <scope>NUCLEOTIDE SEQUENCE</scope>
</reference>
<dbReference type="GO" id="GO:0000776">
    <property type="term" value="C:kinetochore"/>
    <property type="evidence" value="ECO:0007669"/>
    <property type="project" value="TreeGrafter"/>
</dbReference>
<dbReference type="PANTHER" id="PTHR21032:SF0">
    <property type="entry name" value="G PATCH DOMAIN-CONTAINING PROTEIN 11"/>
    <property type="match status" value="1"/>
</dbReference>
<dbReference type="Pfam" id="PF13821">
    <property type="entry name" value="DUF4187"/>
    <property type="match status" value="1"/>
</dbReference>